<accession>A0A090QRS1</accession>
<keyword evidence="1" id="KW-1133">Transmembrane helix</keyword>
<keyword evidence="1" id="KW-0812">Transmembrane</keyword>
<proteinExistence type="predicted"/>
<evidence type="ECO:0000313" key="2">
    <source>
        <dbReference type="EMBL" id="GAL04484.1"/>
    </source>
</evidence>
<name>A0A090QRS1_9GAMM</name>
<protein>
    <submittedName>
        <fullName evidence="2">Uncharacterized protein</fullName>
    </submittedName>
</protein>
<dbReference type="Proteomes" id="UP000029227">
    <property type="component" value="Unassembled WGS sequence"/>
</dbReference>
<sequence>MIKVTRNVDTVSCAIIVDFSLIVKGLSPVQRAIMMKSLYFMLFFFSFSPLAAFSVIS</sequence>
<dbReference type="AlphaFoldDB" id="A0A090QRS1"/>
<evidence type="ECO:0000313" key="3">
    <source>
        <dbReference type="Proteomes" id="UP000029227"/>
    </source>
</evidence>
<dbReference type="STRING" id="754436.JCM19237_1156"/>
<keyword evidence="1" id="KW-0472">Membrane</keyword>
<evidence type="ECO:0000256" key="1">
    <source>
        <dbReference type="SAM" id="Phobius"/>
    </source>
</evidence>
<feature type="transmembrane region" description="Helical" evidence="1">
    <location>
        <begin position="38"/>
        <end position="56"/>
    </location>
</feature>
<dbReference type="EMBL" id="BBMN01000004">
    <property type="protein sequence ID" value="GAL04484.1"/>
    <property type="molecule type" value="Genomic_DNA"/>
</dbReference>
<gene>
    <name evidence="2" type="ORF">JCM19237_1156</name>
</gene>
<organism evidence="2 3">
    <name type="scientific">Photobacterium aphoticum</name>
    <dbReference type="NCBI Taxonomy" id="754436"/>
    <lineage>
        <taxon>Bacteria</taxon>
        <taxon>Pseudomonadati</taxon>
        <taxon>Pseudomonadota</taxon>
        <taxon>Gammaproteobacteria</taxon>
        <taxon>Vibrionales</taxon>
        <taxon>Vibrionaceae</taxon>
        <taxon>Photobacterium</taxon>
    </lineage>
</organism>
<reference evidence="2 3" key="1">
    <citation type="journal article" date="2014" name="Genome Announc.">
        <title>Draft Genome Sequences of Two Vibrionaceae Species, Vibrio ponticus C121 and Photobacterium aphoticum C119, Isolated as Coral Reef Microbiota.</title>
        <authorList>
            <person name="Al-saari N."/>
            <person name="Meirelles P.M."/>
            <person name="Mino S."/>
            <person name="Suda W."/>
            <person name="Oshima K."/>
            <person name="Hattori M."/>
            <person name="Ohkuma M."/>
            <person name="Thompson F.L."/>
            <person name="Gomez-Gil B."/>
            <person name="Sawabe T."/>
            <person name="Sawabe T."/>
        </authorList>
    </citation>
    <scope>NUCLEOTIDE SEQUENCE [LARGE SCALE GENOMIC DNA]</scope>
    <source>
        <strain evidence="2 3">JCM 19237</strain>
    </source>
</reference>
<comment type="caution">
    <text evidence="2">The sequence shown here is derived from an EMBL/GenBank/DDBJ whole genome shotgun (WGS) entry which is preliminary data.</text>
</comment>